<evidence type="ECO:0000256" key="3">
    <source>
        <dbReference type="ARBA" id="ARBA00022963"/>
    </source>
</evidence>
<dbReference type="GO" id="GO:0016042">
    <property type="term" value="P:lipid catabolic process"/>
    <property type="evidence" value="ECO:0007669"/>
    <property type="project" value="UniProtKB-KW"/>
</dbReference>
<dbReference type="CDD" id="cd01837">
    <property type="entry name" value="SGNH_plant_lipase_like"/>
    <property type="match status" value="1"/>
</dbReference>
<dbReference type="Pfam" id="PF00657">
    <property type="entry name" value="Lipase_GDSL"/>
    <property type="match status" value="1"/>
</dbReference>
<evidence type="ECO:0000256" key="4">
    <source>
        <dbReference type="SAM" id="MobiDB-lite"/>
    </source>
</evidence>
<feature type="signal peptide" evidence="5">
    <location>
        <begin position="1"/>
        <end position="16"/>
    </location>
</feature>
<dbReference type="InterPro" id="IPR036514">
    <property type="entry name" value="SGNH_hydro_sf"/>
</dbReference>
<comment type="similarity">
    <text evidence="1">Belongs to the 'GDSL' lipolytic enzyme family.</text>
</comment>
<accession>A0AAV2EAU9</accession>
<dbReference type="Proteomes" id="UP001497516">
    <property type="component" value="Chromosome 4"/>
</dbReference>
<gene>
    <name evidence="6" type="ORF">LTRI10_LOCUS23975</name>
</gene>
<dbReference type="InterPro" id="IPR051058">
    <property type="entry name" value="GDSL_Est/Lipase"/>
</dbReference>
<keyword evidence="3" id="KW-0443">Lipid metabolism</keyword>
<evidence type="ECO:0000313" key="6">
    <source>
        <dbReference type="EMBL" id="CAL1382660.1"/>
    </source>
</evidence>
<dbReference type="InterPro" id="IPR035669">
    <property type="entry name" value="SGNH_plant_lipase-like"/>
</dbReference>
<dbReference type="PANTHER" id="PTHR45648:SF146">
    <property type="entry name" value="GDSL-LIKE LIPASE_ACYLHYDROLASE"/>
    <property type="match status" value="1"/>
</dbReference>
<dbReference type="AlphaFoldDB" id="A0AAV2EAU9"/>
<evidence type="ECO:0000256" key="5">
    <source>
        <dbReference type="SAM" id="SignalP"/>
    </source>
</evidence>
<name>A0AAV2EAU9_9ROSI</name>
<keyword evidence="3" id="KW-0442">Lipid degradation</keyword>
<feature type="region of interest" description="Disordered" evidence="4">
    <location>
        <begin position="59"/>
        <end position="78"/>
    </location>
</feature>
<evidence type="ECO:0000313" key="7">
    <source>
        <dbReference type="Proteomes" id="UP001497516"/>
    </source>
</evidence>
<evidence type="ECO:0000256" key="1">
    <source>
        <dbReference type="ARBA" id="ARBA00008668"/>
    </source>
</evidence>
<dbReference type="SUPFAM" id="SSF52266">
    <property type="entry name" value="SGNH hydrolase"/>
    <property type="match status" value="1"/>
</dbReference>
<keyword evidence="5" id="KW-0732">Signal</keyword>
<dbReference type="GO" id="GO:0016788">
    <property type="term" value="F:hydrolase activity, acting on ester bonds"/>
    <property type="evidence" value="ECO:0007669"/>
    <property type="project" value="InterPro"/>
</dbReference>
<reference evidence="6 7" key="1">
    <citation type="submission" date="2024-04" db="EMBL/GenBank/DDBJ databases">
        <authorList>
            <person name="Fracassetti M."/>
        </authorList>
    </citation>
    <scope>NUCLEOTIDE SEQUENCE [LARGE SCALE GENOMIC DNA]</scope>
</reference>
<dbReference type="PANTHER" id="PTHR45648">
    <property type="entry name" value="GDSL LIPASE/ACYLHYDROLASE FAMILY PROTEIN (AFU_ORTHOLOGUE AFUA_4G14700)"/>
    <property type="match status" value="1"/>
</dbReference>
<feature type="chain" id="PRO_5043326490" evidence="5">
    <location>
        <begin position="17"/>
        <end position="376"/>
    </location>
</feature>
<organism evidence="6 7">
    <name type="scientific">Linum trigynum</name>
    <dbReference type="NCBI Taxonomy" id="586398"/>
    <lineage>
        <taxon>Eukaryota</taxon>
        <taxon>Viridiplantae</taxon>
        <taxon>Streptophyta</taxon>
        <taxon>Embryophyta</taxon>
        <taxon>Tracheophyta</taxon>
        <taxon>Spermatophyta</taxon>
        <taxon>Magnoliopsida</taxon>
        <taxon>eudicotyledons</taxon>
        <taxon>Gunneridae</taxon>
        <taxon>Pentapetalae</taxon>
        <taxon>rosids</taxon>
        <taxon>fabids</taxon>
        <taxon>Malpighiales</taxon>
        <taxon>Linaceae</taxon>
        <taxon>Linum</taxon>
    </lineage>
</organism>
<sequence length="376" mass="41403">MAKILVILAVVGLAISRYCRVVAQDQEEASSTPSPLLVFGDSLVDSGNNNYLDTTFRADSPPYGIDSPTGRPAGRFSNGRNMADYISEVLELPEPPSPHLSPQFQGERLLYGANFASGGVGILNDTGSELGNIIRMPEQLASFERYQAQLAALVGGTEQARRLVNRALVLLALGTEDFVRNYFTLPFSARARQYTPRGFIDYLISEYVKILQRLFELGARRVLVIGPGHIGCVPAQLAATGRDDVVGECTSEIENAALFFNSELARVTQQMNSQLQTDVYVAANTYMIGYNFPNNRDAYRYTEWRVACCGQGSYNGEGQCTPASNLCPNRDEYVFWDSYHPTERAIAAILKFILDGTPEVMSPMNLNTMLAVNNET</sequence>
<dbReference type="Gene3D" id="3.40.50.1110">
    <property type="entry name" value="SGNH hydrolase"/>
    <property type="match status" value="1"/>
</dbReference>
<dbReference type="InterPro" id="IPR001087">
    <property type="entry name" value="GDSL"/>
</dbReference>
<protein>
    <submittedName>
        <fullName evidence="6">Uncharacterized protein</fullName>
    </submittedName>
</protein>
<dbReference type="EMBL" id="OZ034817">
    <property type="protein sequence ID" value="CAL1382660.1"/>
    <property type="molecule type" value="Genomic_DNA"/>
</dbReference>
<proteinExistence type="inferred from homology"/>
<keyword evidence="7" id="KW-1185">Reference proteome</keyword>
<evidence type="ECO:0000256" key="2">
    <source>
        <dbReference type="ARBA" id="ARBA00022801"/>
    </source>
</evidence>
<keyword evidence="2" id="KW-0378">Hydrolase</keyword>